<feature type="transmembrane region" description="Helical" evidence="1">
    <location>
        <begin position="98"/>
        <end position="118"/>
    </location>
</feature>
<protein>
    <submittedName>
        <fullName evidence="2">Uncharacterized protein</fullName>
    </submittedName>
</protein>
<dbReference type="AlphaFoldDB" id="A0A097CRN3"/>
<gene>
    <name evidence="2" type="ORF">VASRM7_66</name>
</gene>
<reference evidence="2" key="1">
    <citation type="journal article" date="2016" name="Appl. Microbiol. Biotechnol.">
        <title>Anti-MRSA and anti-TB metabolites from marine-derived Verrucosispora sp. MS100047.</title>
        <authorList>
            <person name="Huang P."/>
            <person name="Xie F."/>
            <person name="Ren B."/>
            <person name="Wang Q."/>
            <person name="Wang J."/>
            <person name="Wang Q."/>
            <person name="Abdel-Mageed W.M."/>
            <person name="Liu M."/>
            <person name="Han J."/>
            <person name="Oyeleye A."/>
            <person name="Shen J."/>
            <person name="Song F."/>
            <person name="Dai H."/>
            <person name="Liu X."/>
            <person name="Zhang L."/>
        </authorList>
    </citation>
    <scope>NUCLEOTIDE SEQUENCE</scope>
    <source>
        <strain evidence="2">MS100047</strain>
    </source>
</reference>
<organism evidence="2">
    <name type="scientific">Verrucosispora sp. MS100047</name>
    <dbReference type="NCBI Taxonomy" id="1410949"/>
    <lineage>
        <taxon>Bacteria</taxon>
        <taxon>Bacillati</taxon>
        <taxon>Actinomycetota</taxon>
        <taxon>Actinomycetes</taxon>
        <taxon>Micromonosporales</taxon>
        <taxon>Micromonosporaceae</taxon>
        <taxon>Micromonospora</taxon>
    </lineage>
</organism>
<accession>A0A097CRN3</accession>
<sequence>MRRPDHADCAAVSYARVPRAFGQRDLVRAPRRLPNDSIVVAFFAGVVLAVRDRDAADWEAVLLRVAAFFVVVFCAGAVAPVALPAGAFFAVARVAVEVFLAGARVAVEVFLATAVAFLTAGAVFAALPVFGVVVFFAAVALAVGRRVGVAVAETAFLRAVRGVVGVGFPPGDFAAVAPVARFVAVATFFAATLAGGGTLRAVVCFLARPASAIRRSSGSAVDARSSRHQAGQTRP</sequence>
<keyword evidence="1" id="KW-0812">Transmembrane</keyword>
<keyword evidence="1" id="KW-1133">Transmembrane helix</keyword>
<proteinExistence type="predicted"/>
<keyword evidence="1" id="KW-0472">Membrane</keyword>
<feature type="transmembrane region" description="Helical" evidence="1">
    <location>
        <begin position="182"/>
        <end position="207"/>
    </location>
</feature>
<evidence type="ECO:0000256" key="1">
    <source>
        <dbReference type="SAM" id="Phobius"/>
    </source>
</evidence>
<feature type="transmembrane region" description="Helical" evidence="1">
    <location>
        <begin position="124"/>
        <end position="143"/>
    </location>
</feature>
<evidence type="ECO:0000313" key="2">
    <source>
        <dbReference type="EMBL" id="AIS85304.1"/>
    </source>
</evidence>
<name>A0A097CRN3_9ACTN</name>
<dbReference type="EMBL" id="KF826627">
    <property type="protein sequence ID" value="AIS85304.1"/>
    <property type="molecule type" value="Genomic_DNA"/>
</dbReference>
<feature type="transmembrane region" description="Helical" evidence="1">
    <location>
        <begin position="62"/>
        <end position="91"/>
    </location>
</feature>